<evidence type="ECO:0000313" key="7">
    <source>
        <dbReference type="Proteomes" id="UP001595701"/>
    </source>
</evidence>
<proteinExistence type="predicted"/>
<dbReference type="PANTHER" id="PTHR30055">
    <property type="entry name" value="HTH-TYPE TRANSCRIPTIONAL REGULATOR RUTR"/>
    <property type="match status" value="1"/>
</dbReference>
<dbReference type="InterPro" id="IPR036271">
    <property type="entry name" value="Tet_transcr_reg_TetR-rel_C_sf"/>
</dbReference>
<name>A0ABV7SPP2_9ACTN</name>
<sequence>MHTRRRYHHGDLRSALLTRAEETLREKGPAALSLRELARDLGVSHAAPSRHFKDKQALLDALALTGFDRLDEAFATRLEEAGDSFPERLAAAARAYVDFGTANSELLDLMYSIKHTPEASEDLLAASQRWTDRTVGLIAEGQRRGEVREGPLERVGVGVFSTLHGYATLAASGSLPSEVREQGLDELVAYMLRGCAPAKAD</sequence>
<keyword evidence="1" id="KW-0805">Transcription regulation</keyword>
<dbReference type="PROSITE" id="PS50977">
    <property type="entry name" value="HTH_TETR_2"/>
    <property type="match status" value="1"/>
</dbReference>
<dbReference type="Proteomes" id="UP001595701">
    <property type="component" value="Unassembled WGS sequence"/>
</dbReference>
<dbReference type="InterPro" id="IPR050109">
    <property type="entry name" value="HTH-type_TetR-like_transc_reg"/>
</dbReference>
<reference evidence="7" key="1">
    <citation type="journal article" date="2019" name="Int. J. Syst. Evol. Microbiol.">
        <title>The Global Catalogue of Microorganisms (GCM) 10K type strain sequencing project: providing services to taxonomists for standard genome sequencing and annotation.</title>
        <authorList>
            <consortium name="The Broad Institute Genomics Platform"/>
            <consortium name="The Broad Institute Genome Sequencing Center for Infectious Disease"/>
            <person name="Wu L."/>
            <person name="Ma J."/>
        </authorList>
    </citation>
    <scope>NUCLEOTIDE SEQUENCE [LARGE SCALE GENOMIC DNA]</scope>
    <source>
        <strain evidence="7">CGMCC 4.7035</strain>
    </source>
</reference>
<protein>
    <submittedName>
        <fullName evidence="6">TetR/AcrR family transcriptional regulator</fullName>
    </submittedName>
</protein>
<dbReference type="Pfam" id="PF00440">
    <property type="entry name" value="TetR_N"/>
    <property type="match status" value="1"/>
</dbReference>
<dbReference type="SUPFAM" id="SSF46689">
    <property type="entry name" value="Homeodomain-like"/>
    <property type="match status" value="1"/>
</dbReference>
<keyword evidence="7" id="KW-1185">Reference proteome</keyword>
<evidence type="ECO:0000256" key="2">
    <source>
        <dbReference type="ARBA" id="ARBA00023125"/>
    </source>
</evidence>
<keyword evidence="2 4" id="KW-0238">DNA-binding</keyword>
<evidence type="ECO:0000259" key="5">
    <source>
        <dbReference type="PROSITE" id="PS50977"/>
    </source>
</evidence>
<evidence type="ECO:0000256" key="4">
    <source>
        <dbReference type="PROSITE-ProRule" id="PRU00335"/>
    </source>
</evidence>
<feature type="DNA-binding region" description="H-T-H motif" evidence="4">
    <location>
        <begin position="33"/>
        <end position="52"/>
    </location>
</feature>
<feature type="domain" description="HTH tetR-type" evidence="5">
    <location>
        <begin position="10"/>
        <end position="70"/>
    </location>
</feature>
<organism evidence="6 7">
    <name type="scientific">Streptomyces yaanensis</name>
    <dbReference type="NCBI Taxonomy" id="1142239"/>
    <lineage>
        <taxon>Bacteria</taxon>
        <taxon>Bacillati</taxon>
        <taxon>Actinomycetota</taxon>
        <taxon>Actinomycetes</taxon>
        <taxon>Kitasatosporales</taxon>
        <taxon>Streptomycetaceae</taxon>
        <taxon>Streptomyces</taxon>
    </lineage>
</organism>
<dbReference type="Gene3D" id="1.10.357.10">
    <property type="entry name" value="Tetracycline Repressor, domain 2"/>
    <property type="match status" value="1"/>
</dbReference>
<evidence type="ECO:0000256" key="1">
    <source>
        <dbReference type="ARBA" id="ARBA00023015"/>
    </source>
</evidence>
<dbReference type="Pfam" id="PF13305">
    <property type="entry name" value="TetR_C_33"/>
    <property type="match status" value="1"/>
</dbReference>
<gene>
    <name evidence="6" type="ORF">ACFOZ0_32720</name>
</gene>
<dbReference type="InterPro" id="IPR009057">
    <property type="entry name" value="Homeodomain-like_sf"/>
</dbReference>
<comment type="caution">
    <text evidence="6">The sequence shown here is derived from an EMBL/GenBank/DDBJ whole genome shotgun (WGS) entry which is preliminary data.</text>
</comment>
<evidence type="ECO:0000313" key="6">
    <source>
        <dbReference type="EMBL" id="MFC3577939.1"/>
    </source>
</evidence>
<dbReference type="InterPro" id="IPR025996">
    <property type="entry name" value="MT1864/Rv1816-like_C"/>
</dbReference>
<dbReference type="SUPFAM" id="SSF48498">
    <property type="entry name" value="Tetracyclin repressor-like, C-terminal domain"/>
    <property type="match status" value="1"/>
</dbReference>
<dbReference type="PANTHER" id="PTHR30055:SF220">
    <property type="entry name" value="TETR-FAMILY REGULATORY PROTEIN"/>
    <property type="match status" value="1"/>
</dbReference>
<dbReference type="InterPro" id="IPR001647">
    <property type="entry name" value="HTH_TetR"/>
</dbReference>
<keyword evidence="3" id="KW-0804">Transcription</keyword>
<accession>A0ABV7SPP2</accession>
<dbReference type="EMBL" id="JBHRWR010000039">
    <property type="protein sequence ID" value="MFC3577939.1"/>
    <property type="molecule type" value="Genomic_DNA"/>
</dbReference>
<evidence type="ECO:0000256" key="3">
    <source>
        <dbReference type="ARBA" id="ARBA00023163"/>
    </source>
</evidence>
<dbReference type="RefSeq" id="WP_310777907.1">
    <property type="nucleotide sequence ID" value="NZ_JBHRWR010000039.1"/>
</dbReference>